<feature type="signal peptide" evidence="2">
    <location>
        <begin position="1"/>
        <end position="22"/>
    </location>
</feature>
<evidence type="ECO:0000256" key="2">
    <source>
        <dbReference type="SAM" id="SignalP"/>
    </source>
</evidence>
<proteinExistence type="predicted"/>
<feature type="region of interest" description="Disordered" evidence="1">
    <location>
        <begin position="756"/>
        <end position="783"/>
    </location>
</feature>
<feature type="region of interest" description="Disordered" evidence="1">
    <location>
        <begin position="605"/>
        <end position="631"/>
    </location>
</feature>
<dbReference type="AlphaFoldDB" id="A0AAJ0FSF5"/>
<keyword evidence="2" id="KW-0732">Signal</keyword>
<feature type="compositionally biased region" description="Polar residues" evidence="1">
    <location>
        <begin position="344"/>
        <end position="367"/>
    </location>
</feature>
<feature type="compositionally biased region" description="Low complexity" evidence="1">
    <location>
        <begin position="622"/>
        <end position="631"/>
    </location>
</feature>
<feature type="compositionally biased region" description="Polar residues" evidence="1">
    <location>
        <begin position="610"/>
        <end position="619"/>
    </location>
</feature>
<accession>A0AAJ0FSF5</accession>
<protein>
    <recommendedName>
        <fullName evidence="5">Carbohydrate-binding module family 19 domain-containing protein</fullName>
    </recommendedName>
</protein>
<dbReference type="EMBL" id="JASWJB010000539">
    <property type="protein sequence ID" value="KAK2589859.1"/>
    <property type="molecule type" value="Genomic_DNA"/>
</dbReference>
<name>A0AAJ0FSF5_9HYPO</name>
<keyword evidence="4" id="KW-1185">Reference proteome</keyword>
<evidence type="ECO:0000256" key="1">
    <source>
        <dbReference type="SAM" id="MobiDB-lite"/>
    </source>
</evidence>
<feature type="compositionally biased region" description="Pro residues" evidence="1">
    <location>
        <begin position="681"/>
        <end position="690"/>
    </location>
</feature>
<gene>
    <name evidence="3" type="ORF">QQS21_012468</name>
</gene>
<organism evidence="3 4">
    <name type="scientific">Conoideocrella luteorostrata</name>
    <dbReference type="NCBI Taxonomy" id="1105319"/>
    <lineage>
        <taxon>Eukaryota</taxon>
        <taxon>Fungi</taxon>
        <taxon>Dikarya</taxon>
        <taxon>Ascomycota</taxon>
        <taxon>Pezizomycotina</taxon>
        <taxon>Sordariomycetes</taxon>
        <taxon>Hypocreomycetidae</taxon>
        <taxon>Hypocreales</taxon>
        <taxon>Clavicipitaceae</taxon>
        <taxon>Conoideocrella</taxon>
    </lineage>
</organism>
<evidence type="ECO:0008006" key="5">
    <source>
        <dbReference type="Google" id="ProtNLM"/>
    </source>
</evidence>
<sequence>MRFSVCSAAAAYFFLVTLSVEAGPLKWGADIVRRADTAPPGNAPLTSGYENTSEDTYPILYQDTDVIQSSSRVEATAPGPIFSTLTGTALGIAESLTATTTTVKADPAGFYSGPLSLIPVPEPTMSTTARNAETGPPGRSTAAATGTHNAIASSLSSGAASTAATGTDASTAVTTASHSAPTVTLPTTAISTSTTSTIAIPGTSTVSTTIIEISSTILSTNLSTTSSVITGLSTTTASSSVPDPTTANQPITVTTTTPATTIVVSTSSQATIASVVPTTTGGSSVLTSSGVSIPTTGPTDQTSSISATFTSVLSTGLDSNPTTASSTSLPTNFGTGSTTSATVSIQHPFSLNTTRTAQPTTDRNGVPSNIPVGSAPTSTQSFISGGSQLSTTQSSVVSTIVTTAPTVTIPETAITSIPSQTGGNPVVVLPGTQTTLSTSSTLPTISVSLTEPTLTLPQATTTLTATTLPPPAVITTITTSSSLSSSATGTTSVATFAPTGKPDSNVPTANTNYPTATTTVAANIYASNLAEAKSLNKMYSSLSPQSACDRTQTACIEGKTAQCDNGRFTLDECPAGQKCYALPMTNSQGAKINCIDPAEATKILGPGSAGESSTRSSLTDVPPTTFRTETRPPTLTHTRVVTVTYDSSTATTSSLMPPPPEPTSTIITTQLEVRPTSTVELPPPSPPPPSARTSSQPSRIIITQTFNQPTNAPTSSQPVKTTGVVPTPDPSSLVLIPIDLPTTSAAAPATTSAPAAAAKPAASDRVLGGPEAGNPRTTIFNNGTPTVSVYFTVTVTQKETETVTATLIAPA</sequence>
<reference evidence="3" key="1">
    <citation type="submission" date="2023-06" db="EMBL/GenBank/DDBJ databases">
        <title>Conoideocrella luteorostrata (Hypocreales: Clavicipitaceae), a potential biocontrol fungus for elongate hemlock scale in United States Christmas tree production areas.</title>
        <authorList>
            <person name="Barrett H."/>
            <person name="Lovett B."/>
            <person name="Macias A.M."/>
            <person name="Stajich J.E."/>
            <person name="Kasson M.T."/>
        </authorList>
    </citation>
    <scope>NUCLEOTIDE SEQUENCE</scope>
    <source>
        <strain evidence="3">ARSEF 14590</strain>
    </source>
</reference>
<feature type="region of interest" description="Disordered" evidence="1">
    <location>
        <begin position="123"/>
        <end position="147"/>
    </location>
</feature>
<comment type="caution">
    <text evidence="3">The sequence shown here is derived from an EMBL/GenBank/DDBJ whole genome shotgun (WGS) entry which is preliminary data.</text>
</comment>
<feature type="chain" id="PRO_5042459899" description="Carbohydrate-binding module family 19 domain-containing protein" evidence="2">
    <location>
        <begin position="23"/>
        <end position="811"/>
    </location>
</feature>
<evidence type="ECO:0000313" key="4">
    <source>
        <dbReference type="Proteomes" id="UP001251528"/>
    </source>
</evidence>
<evidence type="ECO:0000313" key="3">
    <source>
        <dbReference type="EMBL" id="KAK2589859.1"/>
    </source>
</evidence>
<dbReference type="Proteomes" id="UP001251528">
    <property type="component" value="Unassembled WGS sequence"/>
</dbReference>
<feature type="region of interest" description="Disordered" evidence="1">
    <location>
        <begin position="673"/>
        <end position="696"/>
    </location>
</feature>
<feature type="region of interest" description="Disordered" evidence="1">
    <location>
        <begin position="344"/>
        <end position="387"/>
    </location>
</feature>